<dbReference type="GO" id="GO:1901982">
    <property type="term" value="F:maltose binding"/>
    <property type="evidence" value="ECO:0007669"/>
    <property type="project" value="TreeGrafter"/>
</dbReference>
<gene>
    <name evidence="4" type="ORF">BN159_3143</name>
</gene>
<evidence type="ECO:0000313" key="4">
    <source>
        <dbReference type="EMBL" id="CCK27522.1"/>
    </source>
</evidence>
<accession>K4R315</accession>
<dbReference type="GO" id="GO:0042956">
    <property type="term" value="P:maltodextrin transmembrane transport"/>
    <property type="evidence" value="ECO:0007669"/>
    <property type="project" value="TreeGrafter"/>
</dbReference>
<dbReference type="PANTHER" id="PTHR30061:SF50">
    <property type="entry name" value="MALTOSE_MALTODEXTRIN-BINDING PERIPLASMIC PROTEIN"/>
    <property type="match status" value="1"/>
</dbReference>
<proteinExistence type="inferred from homology"/>
<keyword evidence="2" id="KW-0813">Transport</keyword>
<comment type="similarity">
    <text evidence="1">Belongs to the bacterial solute-binding protein 1 family.</text>
</comment>
<dbReference type="PATRIC" id="fig|1214101.3.peg.3188"/>
<dbReference type="eggNOG" id="COG2182">
    <property type="taxonomic scope" value="Bacteria"/>
</dbReference>
<dbReference type="Proteomes" id="UP000008043">
    <property type="component" value="Chromosome"/>
</dbReference>
<dbReference type="Pfam" id="PF01547">
    <property type="entry name" value="SBP_bac_1"/>
    <property type="match status" value="1"/>
</dbReference>
<protein>
    <submittedName>
        <fullName evidence="4">Sugar transporter sugar binding protein</fullName>
    </submittedName>
</protein>
<name>K4R315_STRDJ</name>
<evidence type="ECO:0000256" key="3">
    <source>
        <dbReference type="ARBA" id="ARBA00022729"/>
    </source>
</evidence>
<evidence type="ECO:0000256" key="2">
    <source>
        <dbReference type="ARBA" id="ARBA00022448"/>
    </source>
</evidence>
<dbReference type="AlphaFoldDB" id="K4R315"/>
<reference evidence="4 5" key="1">
    <citation type="journal article" date="2012" name="J. Bacteriol.">
        <title>Genome sequence of the bacterium Streptomyces davawensis JCM 4913 and heterologous production of the unique antibiotic roseoflavin.</title>
        <authorList>
            <person name="Jankowitsch F."/>
            <person name="Schwarz J."/>
            <person name="Ruckert C."/>
            <person name="Gust B."/>
            <person name="Szczepanowski R."/>
            <person name="Blom J."/>
            <person name="Pelzer S."/>
            <person name="Kalinowski J."/>
            <person name="Mack M."/>
        </authorList>
    </citation>
    <scope>NUCLEOTIDE SEQUENCE [LARGE SCALE GENOMIC DNA]</scope>
    <source>
        <strain evidence="5">DSM 101723 / JCM 4913 / KCC S-0913 / 768</strain>
    </source>
</reference>
<dbReference type="InterPro" id="IPR006059">
    <property type="entry name" value="SBP"/>
</dbReference>
<dbReference type="SUPFAM" id="SSF53850">
    <property type="entry name" value="Periplasmic binding protein-like II"/>
    <property type="match status" value="1"/>
</dbReference>
<evidence type="ECO:0000256" key="1">
    <source>
        <dbReference type="ARBA" id="ARBA00008520"/>
    </source>
</evidence>
<dbReference type="PANTHER" id="PTHR30061">
    <property type="entry name" value="MALTOSE-BINDING PERIPLASMIC PROTEIN"/>
    <property type="match status" value="1"/>
</dbReference>
<sequence length="440" mass="46715">MGGGFMGIPEEGGVKRKLISAIGVAAMMVSIAACGSDDGDGDGGGKPGADGYAGQTLTVWVMDGSSPDQWQKDVAAAFEKKTKAKVKFEVQQWNGIQQKLTTALSEENPPDVFEIGNTQTPAYAKTGGLADLADLKTEIGGDWVESLNESSVFDGKQYAAPWYFANRVVLYNKGIWADAGIKDTPKTRDEFYEDLKTIGEKTDAEPIYLPGQNWYHFVGLTIGEGAELVKKDGDKYVSNLDDPKVAAAMETYQKFQKLSKAPKDKDEATPQQGEVFGKGKVGAFIGMGWEAGIAIEANPKIEKEIGYFTIPGATADKPEGVFLGGSNLAVAAGSKKQDLAKEFLRIALSDEFEGQLAKENGVIPNKEALQSNLAGNAVAEAAAPAAAGGGTTPLIAEWAAVENAPNPIKTYMTAVLNGKSPAEAAAQVEEEFNKRLSQQQ</sequence>
<dbReference type="EMBL" id="HE971709">
    <property type="protein sequence ID" value="CCK27522.1"/>
    <property type="molecule type" value="Genomic_DNA"/>
</dbReference>
<dbReference type="Gene3D" id="3.40.190.10">
    <property type="entry name" value="Periplasmic binding protein-like II"/>
    <property type="match status" value="2"/>
</dbReference>
<organism evidence="4 5">
    <name type="scientific">Streptomyces davaonensis (strain DSM 101723 / JCM 4913 / KCC S-0913 / 768)</name>
    <dbReference type="NCBI Taxonomy" id="1214101"/>
    <lineage>
        <taxon>Bacteria</taxon>
        <taxon>Bacillati</taxon>
        <taxon>Actinomycetota</taxon>
        <taxon>Actinomycetes</taxon>
        <taxon>Kitasatosporales</taxon>
        <taxon>Streptomycetaceae</taxon>
        <taxon>Streptomyces</taxon>
    </lineage>
</organism>
<evidence type="ECO:0000313" key="5">
    <source>
        <dbReference type="Proteomes" id="UP000008043"/>
    </source>
</evidence>
<keyword evidence="3" id="KW-0732">Signal</keyword>
<dbReference type="GO" id="GO:0055052">
    <property type="term" value="C:ATP-binding cassette (ABC) transporter complex, substrate-binding subunit-containing"/>
    <property type="evidence" value="ECO:0007669"/>
    <property type="project" value="TreeGrafter"/>
</dbReference>
<dbReference type="HOGENOM" id="CLU_031285_10_1_11"/>
<dbReference type="KEGG" id="sdv:BN159_3143"/>
<dbReference type="GO" id="GO:0015768">
    <property type="term" value="P:maltose transport"/>
    <property type="evidence" value="ECO:0007669"/>
    <property type="project" value="TreeGrafter"/>
</dbReference>
<keyword evidence="5" id="KW-1185">Reference proteome</keyword>
<dbReference type="STRING" id="1214101.BN159_3143"/>
<keyword evidence="4" id="KW-0762">Sugar transport</keyword>